<evidence type="ECO:0000313" key="2">
    <source>
        <dbReference type="EMBL" id="MEA5259220.1"/>
    </source>
</evidence>
<name>A0ABU5QQR6_9BACT</name>
<dbReference type="InterPro" id="IPR018490">
    <property type="entry name" value="cNMP-bd_dom_sf"/>
</dbReference>
<gene>
    <name evidence="2" type="ORF">VB264_15595</name>
</gene>
<dbReference type="RefSeq" id="WP_323250729.1">
    <property type="nucleotide sequence ID" value="NZ_JAYFUL010000027.1"/>
</dbReference>
<dbReference type="Gene3D" id="2.60.120.10">
    <property type="entry name" value="Jelly Rolls"/>
    <property type="match status" value="1"/>
</dbReference>
<dbReference type="Proteomes" id="UP001304671">
    <property type="component" value="Unassembled WGS sequence"/>
</dbReference>
<dbReference type="Pfam" id="PF00027">
    <property type="entry name" value="cNMP_binding"/>
    <property type="match status" value="1"/>
</dbReference>
<dbReference type="CDD" id="cd00038">
    <property type="entry name" value="CAP_ED"/>
    <property type="match status" value="1"/>
</dbReference>
<proteinExistence type="predicted"/>
<dbReference type="InterPro" id="IPR014710">
    <property type="entry name" value="RmlC-like_jellyroll"/>
</dbReference>
<evidence type="ECO:0000313" key="3">
    <source>
        <dbReference type="Proteomes" id="UP001304671"/>
    </source>
</evidence>
<feature type="domain" description="Cyclic nucleotide-binding" evidence="1">
    <location>
        <begin position="31"/>
        <end position="116"/>
    </location>
</feature>
<dbReference type="InterPro" id="IPR000595">
    <property type="entry name" value="cNMP-bd_dom"/>
</dbReference>
<protein>
    <submittedName>
        <fullName evidence="2">Crp/Fnr family transcriptional regulator</fullName>
    </submittedName>
</protein>
<keyword evidence="3" id="KW-1185">Reference proteome</keyword>
<dbReference type="EMBL" id="JAYFUL010000027">
    <property type="protein sequence ID" value="MEA5259220.1"/>
    <property type="molecule type" value="Genomic_DNA"/>
</dbReference>
<reference evidence="2 3" key="1">
    <citation type="submission" date="2023-12" db="EMBL/GenBank/DDBJ databases">
        <title>Novel species of the genus Arcicella isolated from rivers.</title>
        <authorList>
            <person name="Lu H."/>
        </authorList>
    </citation>
    <scope>NUCLEOTIDE SEQUENCE [LARGE SCALE GENOMIC DNA]</scope>
    <source>
        <strain evidence="2 3">LMG 21963</strain>
    </source>
</reference>
<comment type="caution">
    <text evidence="2">The sequence shown here is derived from an EMBL/GenBank/DDBJ whole genome shotgun (WGS) entry which is preliminary data.</text>
</comment>
<dbReference type="SUPFAM" id="SSF51206">
    <property type="entry name" value="cAMP-binding domain-like"/>
    <property type="match status" value="1"/>
</dbReference>
<accession>A0ABU5QQR6</accession>
<sequence length="190" mass="22967">MYPNLVKHILKYVSLNEEEIQILLKYIKPLSVRKKVNLLKEGQICKSLYFVEKGCMRLFFVDDKGVEQITQFAIENWWMSDFTSFNTQSPSQFYIQPVENSVLYVVEHHLREQLFQELPQLERYFRLIIEKAYSASQIRFKYLYNFSKVESFHHFSTLFPEFIQRIPQYMLASYLGFTPEYLSEIRKNRL</sequence>
<evidence type="ECO:0000259" key="1">
    <source>
        <dbReference type="Pfam" id="PF00027"/>
    </source>
</evidence>
<organism evidence="2 3">
    <name type="scientific">Arcicella aquatica</name>
    <dbReference type="NCBI Taxonomy" id="217141"/>
    <lineage>
        <taxon>Bacteria</taxon>
        <taxon>Pseudomonadati</taxon>
        <taxon>Bacteroidota</taxon>
        <taxon>Cytophagia</taxon>
        <taxon>Cytophagales</taxon>
        <taxon>Flectobacillaceae</taxon>
        <taxon>Arcicella</taxon>
    </lineage>
</organism>